<evidence type="ECO:0000313" key="3">
    <source>
        <dbReference type="Proteomes" id="UP000092445"/>
    </source>
</evidence>
<reference evidence="3" key="1">
    <citation type="submission" date="2014-03" db="EMBL/GenBank/DDBJ databases">
        <authorList>
            <person name="Aksoy S."/>
            <person name="Warren W."/>
            <person name="Wilson R.K."/>
        </authorList>
    </citation>
    <scope>NUCLEOTIDE SEQUENCE [LARGE SCALE GENOMIC DNA]</scope>
    <source>
        <strain evidence="3">IAEA</strain>
    </source>
</reference>
<evidence type="ECO:0000256" key="1">
    <source>
        <dbReference type="SAM" id="Phobius"/>
    </source>
</evidence>
<evidence type="ECO:0000313" key="2">
    <source>
        <dbReference type="EnsemblMetazoa" id="GPAI045746-PA"/>
    </source>
</evidence>
<dbReference type="Proteomes" id="UP000092445">
    <property type="component" value="Unassembled WGS sequence"/>
</dbReference>
<keyword evidence="1" id="KW-0812">Transmembrane</keyword>
<protein>
    <submittedName>
        <fullName evidence="2">Uncharacterized protein</fullName>
    </submittedName>
</protein>
<sequence length="111" mass="12836">MLFIPFLGRERVSYSELFRINMFFGIDLMVVVLQLLLVTGENVNIINNVNLLKIENAYNIVIIMMMVIFAVARMQQLTVIQIWLVTHNAPVAWRITTGQPLQYEILKIGIK</sequence>
<dbReference type="EnsemblMetazoa" id="GPAI045746-RA">
    <property type="protein sequence ID" value="GPAI045746-PA"/>
    <property type="gene ID" value="GPAI045746"/>
</dbReference>
<name>A0A1B0AHB2_GLOPL</name>
<dbReference type="VEuPathDB" id="VectorBase:GPAI045746"/>
<keyword evidence="1" id="KW-1133">Transmembrane helix</keyword>
<dbReference type="AlphaFoldDB" id="A0A1B0AHB2"/>
<reference evidence="2" key="2">
    <citation type="submission" date="2020-05" db="UniProtKB">
        <authorList>
            <consortium name="EnsemblMetazoa"/>
        </authorList>
    </citation>
    <scope>IDENTIFICATION</scope>
    <source>
        <strain evidence="2">IAEA</strain>
    </source>
</reference>
<proteinExistence type="predicted"/>
<organism evidence="2 3">
    <name type="scientific">Glossina pallidipes</name>
    <name type="common">Tsetse fly</name>
    <dbReference type="NCBI Taxonomy" id="7398"/>
    <lineage>
        <taxon>Eukaryota</taxon>
        <taxon>Metazoa</taxon>
        <taxon>Ecdysozoa</taxon>
        <taxon>Arthropoda</taxon>
        <taxon>Hexapoda</taxon>
        <taxon>Insecta</taxon>
        <taxon>Pterygota</taxon>
        <taxon>Neoptera</taxon>
        <taxon>Endopterygota</taxon>
        <taxon>Diptera</taxon>
        <taxon>Brachycera</taxon>
        <taxon>Muscomorpha</taxon>
        <taxon>Hippoboscoidea</taxon>
        <taxon>Glossinidae</taxon>
        <taxon>Glossina</taxon>
    </lineage>
</organism>
<feature type="transmembrane region" description="Helical" evidence="1">
    <location>
        <begin position="57"/>
        <end position="74"/>
    </location>
</feature>
<accession>A0A1B0AHB2</accession>
<keyword evidence="3" id="KW-1185">Reference proteome</keyword>
<feature type="transmembrane region" description="Helical" evidence="1">
    <location>
        <begin position="20"/>
        <end position="37"/>
    </location>
</feature>
<keyword evidence="1" id="KW-0472">Membrane</keyword>